<name>A0A561DZZ2_9BACI</name>
<reference evidence="2 3" key="1">
    <citation type="submission" date="2019-06" db="EMBL/GenBank/DDBJ databases">
        <title>Sorghum-associated microbial communities from plants grown in Nebraska, USA.</title>
        <authorList>
            <person name="Schachtman D."/>
        </authorList>
    </citation>
    <scope>NUCLEOTIDE SEQUENCE [LARGE SCALE GENOMIC DNA]</scope>
    <source>
        <strain evidence="2 3">2482</strain>
    </source>
</reference>
<dbReference type="PANTHER" id="PTHR11941">
    <property type="entry name" value="ENOYL-COA HYDRATASE-RELATED"/>
    <property type="match status" value="1"/>
</dbReference>
<protein>
    <submittedName>
        <fullName evidence="2">Enoyl-CoA hydratase/carnithine racemase</fullName>
    </submittedName>
</protein>
<evidence type="ECO:0000313" key="2">
    <source>
        <dbReference type="EMBL" id="TWE08938.1"/>
    </source>
</evidence>
<dbReference type="AlphaFoldDB" id="A0A561DZZ2"/>
<dbReference type="Proteomes" id="UP000319671">
    <property type="component" value="Unassembled WGS sequence"/>
</dbReference>
<organism evidence="2 3">
    <name type="scientific">Neobacillus bataviensis</name>
    <dbReference type="NCBI Taxonomy" id="220685"/>
    <lineage>
        <taxon>Bacteria</taxon>
        <taxon>Bacillati</taxon>
        <taxon>Bacillota</taxon>
        <taxon>Bacilli</taxon>
        <taxon>Bacillales</taxon>
        <taxon>Bacillaceae</taxon>
        <taxon>Neobacillus</taxon>
    </lineage>
</organism>
<comment type="caution">
    <text evidence="2">The sequence shown here is derived from an EMBL/GenBank/DDBJ whole genome shotgun (WGS) entry which is preliminary data.</text>
</comment>
<dbReference type="InterPro" id="IPR001753">
    <property type="entry name" value="Enoyl-CoA_hydra/iso"/>
</dbReference>
<keyword evidence="1" id="KW-0456">Lyase</keyword>
<dbReference type="InterPro" id="IPR029045">
    <property type="entry name" value="ClpP/crotonase-like_dom_sf"/>
</dbReference>
<dbReference type="Pfam" id="PF00378">
    <property type="entry name" value="ECH_1"/>
    <property type="match status" value="1"/>
</dbReference>
<accession>A0A561DZZ2</accession>
<keyword evidence="3" id="KW-1185">Reference proteome</keyword>
<dbReference type="GO" id="GO:0005829">
    <property type="term" value="C:cytosol"/>
    <property type="evidence" value="ECO:0007669"/>
    <property type="project" value="TreeGrafter"/>
</dbReference>
<dbReference type="GO" id="GO:0016829">
    <property type="term" value="F:lyase activity"/>
    <property type="evidence" value="ECO:0007669"/>
    <property type="project" value="UniProtKB-KW"/>
</dbReference>
<dbReference type="CDD" id="cd06558">
    <property type="entry name" value="crotonase-like"/>
    <property type="match status" value="1"/>
</dbReference>
<gene>
    <name evidence="2" type="ORF">FB550_101969</name>
</gene>
<evidence type="ECO:0000256" key="1">
    <source>
        <dbReference type="ARBA" id="ARBA00023239"/>
    </source>
</evidence>
<dbReference type="PANTHER" id="PTHR11941:SF27">
    <property type="entry name" value="ETHYLMALONYL-COA DECARBOXYLASE"/>
    <property type="match status" value="1"/>
</dbReference>
<dbReference type="GO" id="GO:0006635">
    <property type="term" value="P:fatty acid beta-oxidation"/>
    <property type="evidence" value="ECO:0007669"/>
    <property type="project" value="TreeGrafter"/>
</dbReference>
<dbReference type="EMBL" id="VIVN01000001">
    <property type="protein sequence ID" value="TWE08938.1"/>
    <property type="molecule type" value="Genomic_DNA"/>
</dbReference>
<proteinExistence type="predicted"/>
<sequence length="244" mass="26959">MIFTITRSEKRNAINYEVMEGLAEAIKRTAEPDIKALMITGTGDHAFCSGGDLSVFHALHTKEEAHFMLSKMAHILYELLTLPIPTIALLNGIAIGGGCEIAAACDFRLARKGIKAGFVQGKQAITTGWGGGSILAEKMSAPSAMKLLMEAELQTAEQLKEAGFIDSLYDGSPLQAGEGFIGKMLGNDLSVLQSYKRVWIRKWEEAKLRERIEEEVRHCAILWESDTHIQYVKKFLSKKTVNKD</sequence>
<dbReference type="Gene3D" id="3.90.226.10">
    <property type="entry name" value="2-enoyl-CoA Hydratase, Chain A, domain 1"/>
    <property type="match status" value="1"/>
</dbReference>
<dbReference type="SUPFAM" id="SSF52096">
    <property type="entry name" value="ClpP/crotonase"/>
    <property type="match status" value="1"/>
</dbReference>
<evidence type="ECO:0000313" key="3">
    <source>
        <dbReference type="Proteomes" id="UP000319671"/>
    </source>
</evidence>